<dbReference type="PATRIC" id="fig|359131.3.peg.2461"/>
<comment type="caution">
    <text evidence="2">The sequence shown here is derived from an EMBL/GenBank/DDBJ whole genome shotgun (WGS) entry which is preliminary data.</text>
</comment>
<evidence type="ECO:0000313" key="3">
    <source>
        <dbReference type="Proteomes" id="UP000033699"/>
    </source>
</evidence>
<keyword evidence="1" id="KW-1133">Transmembrane helix</keyword>
<feature type="transmembrane region" description="Helical" evidence="1">
    <location>
        <begin position="12"/>
        <end position="30"/>
    </location>
</feature>
<feature type="transmembrane region" description="Helical" evidence="1">
    <location>
        <begin position="36"/>
        <end position="56"/>
    </location>
</feature>
<dbReference type="AlphaFoldDB" id="A0A0F2TF34"/>
<evidence type="ECO:0000313" key="2">
    <source>
        <dbReference type="EMBL" id="KJS61813.1"/>
    </source>
</evidence>
<dbReference type="Proteomes" id="UP000033699">
    <property type="component" value="Unassembled WGS sequence"/>
</dbReference>
<proteinExistence type="predicted"/>
<organism evidence="2 3">
    <name type="scientific">Streptomyces rubellomurinus (strain ATCC 31215)</name>
    <dbReference type="NCBI Taxonomy" id="359131"/>
    <lineage>
        <taxon>Bacteria</taxon>
        <taxon>Bacillati</taxon>
        <taxon>Actinomycetota</taxon>
        <taxon>Actinomycetes</taxon>
        <taxon>Kitasatosporales</taxon>
        <taxon>Streptomycetaceae</taxon>
        <taxon>Streptomyces</taxon>
    </lineage>
</organism>
<protein>
    <recommendedName>
        <fullName evidence="4">Integral membrane protein</fullName>
    </recommendedName>
</protein>
<keyword evidence="1" id="KW-0472">Membrane</keyword>
<evidence type="ECO:0008006" key="4">
    <source>
        <dbReference type="Google" id="ProtNLM"/>
    </source>
</evidence>
<sequence>MDIGPVTRTLRAAVFAALLVLLAGLGQVLVTGRTLPLGTMGPAALAVFAAAFALAGRERGYPAVAAVFLPLELGAGALFDYAQASCPSLPPGAGHGLQPLLCGGGSLGGFLLDHLPAGHGLPAQAGVLLLLLLHTGLALAGAYALRRADAALAGLARAVRTLGAFLHRHLPAAARWLRLLAAPVPDRPVARVPFPRASRVLVPAEDVVVRPAVRRGPPVFVPAA</sequence>
<gene>
    <name evidence="2" type="ORF">VM95_12445</name>
</gene>
<keyword evidence="1" id="KW-0812">Transmembrane</keyword>
<accession>A0A0F2TF34</accession>
<feature type="transmembrane region" description="Helical" evidence="1">
    <location>
        <begin position="125"/>
        <end position="145"/>
    </location>
</feature>
<dbReference type="OrthoDB" id="4338472at2"/>
<reference evidence="2 3" key="1">
    <citation type="submission" date="2015-02" db="EMBL/GenBank/DDBJ databases">
        <authorList>
            <person name="Ju K.-S."/>
            <person name="Doroghazi J.R."/>
            <person name="Metcalf W."/>
        </authorList>
    </citation>
    <scope>NUCLEOTIDE SEQUENCE [LARGE SCALE GENOMIC DNA]</scope>
    <source>
        <strain evidence="2 3">ATCC 31215</strain>
    </source>
</reference>
<feature type="transmembrane region" description="Helical" evidence="1">
    <location>
        <begin position="63"/>
        <end position="82"/>
    </location>
</feature>
<name>A0A0F2TF34_STRR3</name>
<dbReference type="EMBL" id="JZKH01000020">
    <property type="protein sequence ID" value="KJS61813.1"/>
    <property type="molecule type" value="Genomic_DNA"/>
</dbReference>
<keyword evidence="3" id="KW-1185">Reference proteome</keyword>
<dbReference type="RefSeq" id="WP_045695493.1">
    <property type="nucleotide sequence ID" value="NZ_JZKH01000020.1"/>
</dbReference>
<evidence type="ECO:0000256" key="1">
    <source>
        <dbReference type="SAM" id="Phobius"/>
    </source>
</evidence>